<accession>A0A3N0J2M0</accession>
<dbReference type="PIRSF" id="PIRSF006268">
    <property type="entry name" value="ApbE"/>
    <property type="match status" value="1"/>
</dbReference>
<dbReference type="EMBL" id="QICC01000005">
    <property type="protein sequence ID" value="RNM42970.1"/>
    <property type="molecule type" value="Genomic_DNA"/>
</dbReference>
<evidence type="ECO:0000256" key="3">
    <source>
        <dbReference type="ARBA" id="ARBA00022630"/>
    </source>
</evidence>
<dbReference type="Proteomes" id="UP000253817">
    <property type="component" value="Unassembled WGS sequence"/>
</dbReference>
<evidence type="ECO:0000256" key="1">
    <source>
        <dbReference type="ARBA" id="ARBA00011955"/>
    </source>
</evidence>
<dbReference type="GO" id="GO:0046872">
    <property type="term" value="F:metal ion binding"/>
    <property type="evidence" value="ECO:0007669"/>
    <property type="project" value="UniProtKB-UniRule"/>
</dbReference>
<dbReference type="OrthoDB" id="9778595at2"/>
<comment type="caution">
    <text evidence="13">The sequence shown here is derived from an EMBL/GenBank/DDBJ whole genome shotgun (WGS) entry which is preliminary data.</text>
</comment>
<reference evidence="12 14" key="1">
    <citation type="journal article" date="2018" name="Elife">
        <title>Discovery and characterization of a prevalent human gut bacterial enzyme sufficient for the inactivation of a family of plant toxins.</title>
        <authorList>
            <person name="Koppel N."/>
            <person name="Bisanz J.E."/>
            <person name="Pandelia M.E."/>
            <person name="Turnbaugh P.J."/>
            <person name="Balskus E.P."/>
        </authorList>
    </citation>
    <scope>NUCLEOTIDE SEQUENCE [LARGE SCALE GENOMIC DNA]</scope>
    <source>
        <strain evidence="12 14">DSM 16107</strain>
    </source>
</reference>
<reference evidence="15" key="2">
    <citation type="submission" date="2018-05" db="EMBL/GenBank/DDBJ databases">
        <title>Genome Sequencing of selected type strains of the family Eggerthellaceae.</title>
        <authorList>
            <person name="Danylec N."/>
            <person name="Stoll D.A."/>
            <person name="Doetsch A."/>
            <person name="Huch M."/>
        </authorList>
    </citation>
    <scope>NUCLEOTIDE SEQUENCE [LARGE SCALE GENOMIC DNA]</scope>
    <source>
        <strain evidence="15">DSM 16107</strain>
    </source>
</reference>
<evidence type="ECO:0000256" key="11">
    <source>
        <dbReference type="PIRSR" id="PIRSR006268-2"/>
    </source>
</evidence>
<dbReference type="EMBL" id="PPTT01000013">
    <property type="protein sequence ID" value="RDB68754.1"/>
    <property type="molecule type" value="Genomic_DNA"/>
</dbReference>
<keyword evidence="5 10" id="KW-0479">Metal-binding</keyword>
<dbReference type="InterPro" id="IPR024932">
    <property type="entry name" value="ApbE"/>
</dbReference>
<dbReference type="GO" id="GO:0016740">
    <property type="term" value="F:transferase activity"/>
    <property type="evidence" value="ECO:0007669"/>
    <property type="project" value="UniProtKB-UniRule"/>
</dbReference>
<dbReference type="AlphaFoldDB" id="A0A3N0J2M0"/>
<dbReference type="RefSeq" id="WP_114546330.1">
    <property type="nucleotide sequence ID" value="NZ_PPTT01000013.1"/>
</dbReference>
<evidence type="ECO:0000256" key="9">
    <source>
        <dbReference type="ARBA" id="ARBA00048540"/>
    </source>
</evidence>
<dbReference type="InterPro" id="IPR003374">
    <property type="entry name" value="ApbE-like_sf"/>
</dbReference>
<feature type="binding site" evidence="11">
    <location>
        <position position="139"/>
    </location>
    <ligand>
        <name>Mg(2+)</name>
        <dbReference type="ChEBI" id="CHEBI:18420"/>
    </ligand>
</feature>
<evidence type="ECO:0000256" key="7">
    <source>
        <dbReference type="ARBA" id="ARBA00022842"/>
    </source>
</evidence>
<evidence type="ECO:0000256" key="2">
    <source>
        <dbReference type="ARBA" id="ARBA00016337"/>
    </source>
</evidence>
<dbReference type="PANTHER" id="PTHR30040">
    <property type="entry name" value="THIAMINE BIOSYNTHESIS LIPOPROTEIN APBE"/>
    <property type="match status" value="1"/>
</dbReference>
<dbReference type="EC" id="2.7.1.180" evidence="1 10"/>
<evidence type="ECO:0000256" key="10">
    <source>
        <dbReference type="PIRNR" id="PIRNR006268"/>
    </source>
</evidence>
<evidence type="ECO:0000313" key="15">
    <source>
        <dbReference type="Proteomes" id="UP000270112"/>
    </source>
</evidence>
<dbReference type="Pfam" id="PF02424">
    <property type="entry name" value="ApbE"/>
    <property type="match status" value="1"/>
</dbReference>
<dbReference type="Proteomes" id="UP000270112">
    <property type="component" value="Unassembled WGS sequence"/>
</dbReference>
<keyword evidence="7 10" id="KW-0460">Magnesium</keyword>
<sequence>MISRTFFRFNTTNTISAETDDESVLDEAVALCGRYEQLLSRVDPASELYRLNHAEGRPTRVAPELAAFVETALRYCREVDGAFDVTMGSTTRLWDFKARRIPTPADVADALQHVDYRTVHVDGETVTLRDPQAHIDLGGIAKGYIADGILALLRERGVSHALVNLGGNVAVAGGKPDGSAWSIGIRKPLPSHELPLLDSFATLAVRDGSVVTSGIYERAFEQDGTLFHHILDPRTGFPAHTDVLSATVVAPTSLDADGYTTALVIMGADRALAFAEQHPSLEAVVVANEGDVLATSGIGTEVPFQLLT</sequence>
<keyword evidence="3 10" id="KW-0285">Flavoprotein</keyword>
<organism evidence="13 15">
    <name type="scientific">Eggerthella sinensis</name>
    <dbReference type="NCBI Taxonomy" id="242230"/>
    <lineage>
        <taxon>Bacteria</taxon>
        <taxon>Bacillati</taxon>
        <taxon>Actinomycetota</taxon>
        <taxon>Coriobacteriia</taxon>
        <taxon>Eggerthellales</taxon>
        <taxon>Eggerthellaceae</taxon>
        <taxon>Eggerthella</taxon>
    </lineage>
</organism>
<dbReference type="SUPFAM" id="SSF143631">
    <property type="entry name" value="ApbE-like"/>
    <property type="match status" value="1"/>
</dbReference>
<reference evidence="13" key="3">
    <citation type="journal article" date="2019" name="Microbiol. Resour. Announc.">
        <title>Draft Genome Sequences of Type Strains of Gordonibacter faecihominis, Paraeggerthella hongkongensis, Parvibacter caecicola,Slackia equolifaciens, Slackia faecicanis, and Slackia isoflavoniconvertens.</title>
        <authorList>
            <person name="Danylec N."/>
            <person name="Stoll D.A."/>
            <person name="Dotsch A."/>
            <person name="Huch M."/>
        </authorList>
    </citation>
    <scope>NUCLEOTIDE SEQUENCE</scope>
    <source>
        <strain evidence="13">DSM 16107</strain>
    </source>
</reference>
<evidence type="ECO:0000313" key="13">
    <source>
        <dbReference type="EMBL" id="RNM42970.1"/>
    </source>
</evidence>
<feature type="binding site" evidence="11">
    <location>
        <position position="261"/>
    </location>
    <ligand>
        <name>Mg(2+)</name>
        <dbReference type="ChEBI" id="CHEBI:18420"/>
    </ligand>
</feature>
<gene>
    <name evidence="12" type="ORF">C1876_08680</name>
    <name evidence="13" type="ORF">DMP09_02565</name>
</gene>
<feature type="binding site" evidence="11">
    <location>
        <position position="257"/>
    </location>
    <ligand>
        <name>Mg(2+)</name>
        <dbReference type="ChEBI" id="CHEBI:18420"/>
    </ligand>
</feature>
<keyword evidence="6 10" id="KW-0274">FAD</keyword>
<evidence type="ECO:0000313" key="14">
    <source>
        <dbReference type="Proteomes" id="UP000253817"/>
    </source>
</evidence>
<evidence type="ECO:0000256" key="4">
    <source>
        <dbReference type="ARBA" id="ARBA00022679"/>
    </source>
</evidence>
<dbReference type="PANTHER" id="PTHR30040:SF2">
    <property type="entry name" value="FAD:PROTEIN FMN TRANSFERASE"/>
    <property type="match status" value="1"/>
</dbReference>
<evidence type="ECO:0000313" key="12">
    <source>
        <dbReference type="EMBL" id="RDB68754.1"/>
    </source>
</evidence>
<comment type="similarity">
    <text evidence="10">Belongs to the ApbE family.</text>
</comment>
<comment type="catalytic activity">
    <reaction evidence="9 10">
        <text>L-threonyl-[protein] + FAD = FMN-L-threonyl-[protein] + AMP + H(+)</text>
        <dbReference type="Rhea" id="RHEA:36847"/>
        <dbReference type="Rhea" id="RHEA-COMP:11060"/>
        <dbReference type="Rhea" id="RHEA-COMP:11061"/>
        <dbReference type="ChEBI" id="CHEBI:15378"/>
        <dbReference type="ChEBI" id="CHEBI:30013"/>
        <dbReference type="ChEBI" id="CHEBI:57692"/>
        <dbReference type="ChEBI" id="CHEBI:74257"/>
        <dbReference type="ChEBI" id="CHEBI:456215"/>
        <dbReference type="EC" id="2.7.1.180"/>
    </reaction>
</comment>
<name>A0A3N0J2M0_9ACTN</name>
<evidence type="ECO:0000256" key="8">
    <source>
        <dbReference type="ARBA" id="ARBA00031306"/>
    </source>
</evidence>
<dbReference type="Gene3D" id="3.10.520.10">
    <property type="entry name" value="ApbE-like domains"/>
    <property type="match status" value="1"/>
</dbReference>
<comment type="cofactor">
    <cofactor evidence="11">
        <name>Mg(2+)</name>
        <dbReference type="ChEBI" id="CHEBI:18420"/>
    </cofactor>
    <cofactor evidence="11">
        <name>Mn(2+)</name>
        <dbReference type="ChEBI" id="CHEBI:29035"/>
    </cofactor>
    <text evidence="11">Magnesium. Can also use manganese.</text>
</comment>
<protein>
    <recommendedName>
        <fullName evidence="2 10">FAD:protein FMN transferase</fullName>
        <ecNumber evidence="1 10">2.7.1.180</ecNumber>
    </recommendedName>
    <alternativeName>
        <fullName evidence="8 10">Flavin transferase</fullName>
    </alternativeName>
</protein>
<evidence type="ECO:0000256" key="6">
    <source>
        <dbReference type="ARBA" id="ARBA00022827"/>
    </source>
</evidence>
<evidence type="ECO:0000256" key="5">
    <source>
        <dbReference type="ARBA" id="ARBA00022723"/>
    </source>
</evidence>
<proteinExistence type="inferred from homology"/>
<keyword evidence="14" id="KW-1185">Reference proteome</keyword>
<keyword evidence="4 10" id="KW-0808">Transferase</keyword>